<dbReference type="GO" id="GO:0003677">
    <property type="term" value="F:DNA binding"/>
    <property type="evidence" value="ECO:0007669"/>
    <property type="project" value="UniProtKB-KW"/>
</dbReference>
<keyword evidence="6" id="KW-1185">Reference proteome</keyword>
<dbReference type="Gene3D" id="1.10.443.10">
    <property type="entry name" value="Intergrase catalytic core"/>
    <property type="match status" value="1"/>
</dbReference>
<name>A0A5J6MMW9_9PROT</name>
<dbReference type="RefSeq" id="WP_151178690.1">
    <property type="nucleotide sequence ID" value="NZ_CP042906.1"/>
</dbReference>
<gene>
    <name evidence="5" type="primary">intD</name>
    <name evidence="5" type="ORF">FRZ44_38480</name>
</gene>
<keyword evidence="2" id="KW-0233">DNA recombination</keyword>
<keyword evidence="1" id="KW-0238">DNA-binding</keyword>
<evidence type="ECO:0000256" key="3">
    <source>
        <dbReference type="SAM" id="MobiDB-lite"/>
    </source>
</evidence>
<evidence type="ECO:0000313" key="5">
    <source>
        <dbReference type="EMBL" id="QEX18541.1"/>
    </source>
</evidence>
<accession>A0A5J6MMW9</accession>
<dbReference type="GO" id="GO:0006310">
    <property type="term" value="P:DNA recombination"/>
    <property type="evidence" value="ECO:0007669"/>
    <property type="project" value="UniProtKB-KW"/>
</dbReference>
<dbReference type="EMBL" id="CP042906">
    <property type="protein sequence ID" value="QEX18541.1"/>
    <property type="molecule type" value="Genomic_DNA"/>
</dbReference>
<feature type="domain" description="Tyr recombinase" evidence="4">
    <location>
        <begin position="166"/>
        <end position="349"/>
    </location>
</feature>
<dbReference type="InterPro" id="IPR010998">
    <property type="entry name" value="Integrase_recombinase_N"/>
</dbReference>
<proteinExistence type="predicted"/>
<protein>
    <submittedName>
        <fullName evidence="5">Integrase</fullName>
    </submittedName>
</protein>
<dbReference type="SUPFAM" id="SSF56349">
    <property type="entry name" value="DNA breaking-rejoining enzymes"/>
    <property type="match status" value="1"/>
</dbReference>
<dbReference type="KEGG" id="htq:FRZ44_38480"/>
<reference evidence="5 6" key="1">
    <citation type="submission" date="2019-08" db="EMBL/GenBank/DDBJ databases">
        <title>Hyperibacter terrae gen. nov., sp. nov. and Hyperibacter viscosus sp. nov., two new members in the family Rhodospirillaceae isolated from the rhizosphere of Hypericum perforatum.</title>
        <authorList>
            <person name="Noviana Z."/>
        </authorList>
    </citation>
    <scope>NUCLEOTIDE SEQUENCE [LARGE SCALE GENOMIC DNA]</scope>
    <source>
        <strain evidence="5 6">R5913</strain>
    </source>
</reference>
<dbReference type="InterPro" id="IPR011010">
    <property type="entry name" value="DNA_brk_join_enz"/>
</dbReference>
<dbReference type="Proteomes" id="UP000326202">
    <property type="component" value="Chromosome"/>
</dbReference>
<evidence type="ECO:0000313" key="6">
    <source>
        <dbReference type="Proteomes" id="UP000326202"/>
    </source>
</evidence>
<dbReference type="Gene3D" id="1.10.150.130">
    <property type="match status" value="1"/>
</dbReference>
<dbReference type="InterPro" id="IPR002104">
    <property type="entry name" value="Integrase_catalytic"/>
</dbReference>
<dbReference type="InterPro" id="IPR013762">
    <property type="entry name" value="Integrase-like_cat_sf"/>
</dbReference>
<evidence type="ECO:0000259" key="4">
    <source>
        <dbReference type="PROSITE" id="PS51898"/>
    </source>
</evidence>
<dbReference type="GO" id="GO:0015074">
    <property type="term" value="P:DNA integration"/>
    <property type="evidence" value="ECO:0007669"/>
    <property type="project" value="InterPro"/>
</dbReference>
<dbReference type="PROSITE" id="PS51898">
    <property type="entry name" value="TYR_RECOMBINASE"/>
    <property type="match status" value="1"/>
</dbReference>
<organism evidence="5 6">
    <name type="scientific">Hypericibacter terrae</name>
    <dbReference type="NCBI Taxonomy" id="2602015"/>
    <lineage>
        <taxon>Bacteria</taxon>
        <taxon>Pseudomonadati</taxon>
        <taxon>Pseudomonadota</taxon>
        <taxon>Alphaproteobacteria</taxon>
        <taxon>Rhodospirillales</taxon>
        <taxon>Dongiaceae</taxon>
        <taxon>Hypericibacter</taxon>
    </lineage>
</organism>
<sequence>MATIVRLRGIKKVRSKGHVYYYHRATGERLQAEPGTAAFVAEVAALERRPEGVPVGQQPQARILGNLIAAYRGSPEFARLAASTREDYQHVFDYVKPLEGVAIPRFTAPFLYKMRDKAFARHKRRFANYVVQVIRLLFAWGIPRGWLKANPARDVPLIERPRDTPKANRAWSIAEYDAMVGRATGGLRIAIMLGFWAGLTEGDIVRLPRAGAYDRIAGFIDYRRRKTGVEASIHVAGELRAAIEQELARTLGPKAKVTPATLVCNRWNRPFTESGIRSSFAKLRAPLLAEGKVKPGLTIHGLRHSISRDVIDAGGSVEEAAAVNAQTTDEMGNHYSRERNRQRLAKKAVGRIEKERKRARLGKPFGKPRQTG</sequence>
<dbReference type="AlphaFoldDB" id="A0A5J6MMW9"/>
<dbReference type="OrthoDB" id="7873969at2"/>
<evidence type="ECO:0000256" key="2">
    <source>
        <dbReference type="ARBA" id="ARBA00023172"/>
    </source>
</evidence>
<evidence type="ECO:0000256" key="1">
    <source>
        <dbReference type="ARBA" id="ARBA00023125"/>
    </source>
</evidence>
<feature type="region of interest" description="Disordered" evidence="3">
    <location>
        <begin position="333"/>
        <end position="372"/>
    </location>
</feature>